<dbReference type="Proteomes" id="UP001596237">
    <property type="component" value="Unassembled WGS sequence"/>
</dbReference>
<dbReference type="EMBL" id="JBHSTT010000118">
    <property type="protein sequence ID" value="MFC6392597.1"/>
    <property type="molecule type" value="Genomic_DNA"/>
</dbReference>
<evidence type="ECO:0000313" key="2">
    <source>
        <dbReference type="EMBL" id="MFC6392597.1"/>
    </source>
</evidence>
<gene>
    <name evidence="2" type="ORF">ACFQDP_25185</name>
</gene>
<keyword evidence="1" id="KW-1277">Toxin-antitoxin system</keyword>
<keyword evidence="3" id="KW-1185">Reference proteome</keyword>
<comment type="caution">
    <text evidence="2">The sequence shown here is derived from an EMBL/GenBank/DDBJ whole genome shotgun (WGS) entry which is preliminary data.</text>
</comment>
<organism evidence="2 3">
    <name type="scientific">Methylorubrum zatmanii</name>
    <dbReference type="NCBI Taxonomy" id="29429"/>
    <lineage>
        <taxon>Bacteria</taxon>
        <taxon>Pseudomonadati</taxon>
        <taxon>Pseudomonadota</taxon>
        <taxon>Alphaproteobacteria</taxon>
        <taxon>Hyphomicrobiales</taxon>
        <taxon>Methylobacteriaceae</taxon>
        <taxon>Methylorubrum</taxon>
    </lineage>
</organism>
<accession>A0ABW1WYN9</accession>
<reference evidence="3" key="1">
    <citation type="journal article" date="2019" name="Int. J. Syst. Evol. Microbiol.">
        <title>The Global Catalogue of Microorganisms (GCM) 10K type strain sequencing project: providing services to taxonomists for standard genome sequencing and annotation.</title>
        <authorList>
            <consortium name="The Broad Institute Genomics Platform"/>
            <consortium name="The Broad Institute Genome Sequencing Center for Infectious Disease"/>
            <person name="Wu L."/>
            <person name="Ma J."/>
        </authorList>
    </citation>
    <scope>NUCLEOTIDE SEQUENCE [LARGE SCALE GENOMIC DNA]</scope>
    <source>
        <strain evidence="3">CCUG 36916</strain>
    </source>
</reference>
<dbReference type="Pfam" id="PF05016">
    <property type="entry name" value="ParE_toxin"/>
    <property type="match status" value="1"/>
</dbReference>
<proteinExistence type="predicted"/>
<name>A0ABW1WYN9_9HYPH</name>
<protein>
    <submittedName>
        <fullName evidence="2">Type II toxin-antitoxin system RelE/ParE family toxin</fullName>
    </submittedName>
</protein>
<dbReference type="RefSeq" id="WP_012753471.1">
    <property type="nucleotide sequence ID" value="NZ_JBHSTT010000118.1"/>
</dbReference>
<dbReference type="Gene3D" id="3.30.2310.20">
    <property type="entry name" value="RelE-like"/>
    <property type="match status" value="1"/>
</dbReference>
<dbReference type="InterPro" id="IPR007712">
    <property type="entry name" value="RelE/ParE_toxin"/>
</dbReference>
<dbReference type="InterPro" id="IPR035093">
    <property type="entry name" value="RelE/ParE_toxin_dom_sf"/>
</dbReference>
<sequence length="100" mass="11081">MPHALIVSRPAADDIASAARWLRQPGSGQTASQRLKLIRRAITDLQFSPLMWPIGDHPGVRERPVRGYRILYTFAPSNTGSWGTVTVLRVFGPGQDRSDL</sequence>
<evidence type="ECO:0000313" key="3">
    <source>
        <dbReference type="Proteomes" id="UP001596237"/>
    </source>
</evidence>
<evidence type="ECO:0000256" key="1">
    <source>
        <dbReference type="ARBA" id="ARBA00022649"/>
    </source>
</evidence>